<evidence type="ECO:0000313" key="13">
    <source>
        <dbReference type="Proteomes" id="UP000064249"/>
    </source>
</evidence>
<gene>
    <name evidence="8" type="primary">argS</name>
    <name evidence="12" type="ORF">XD73_0097</name>
</gene>
<feature type="domain" description="Arginyl tRNA synthetase N-terminal" evidence="11">
    <location>
        <begin position="3"/>
        <end position="95"/>
    </location>
</feature>
<dbReference type="InterPro" id="IPR005148">
    <property type="entry name" value="Arg-tRNA-synth_N"/>
</dbReference>
<evidence type="ECO:0000259" key="10">
    <source>
        <dbReference type="SMART" id="SM00836"/>
    </source>
</evidence>
<keyword evidence="5 8" id="KW-0648">Protein biosynthesis</keyword>
<protein>
    <recommendedName>
        <fullName evidence="8">Arginine--tRNA ligase</fullName>
        <ecNumber evidence="8">6.1.1.19</ecNumber>
    </recommendedName>
    <alternativeName>
        <fullName evidence="8">Arginyl-tRNA synthetase</fullName>
        <shortName evidence="8">ArgRS</shortName>
    </alternativeName>
</protein>
<keyword evidence="3 8" id="KW-0547">Nucleotide-binding</keyword>
<dbReference type="Gene3D" id="1.10.730.10">
    <property type="entry name" value="Isoleucyl-tRNA Synthetase, Domain 1"/>
    <property type="match status" value="1"/>
</dbReference>
<evidence type="ECO:0000256" key="3">
    <source>
        <dbReference type="ARBA" id="ARBA00022741"/>
    </source>
</evidence>
<dbReference type="PRINTS" id="PR01038">
    <property type="entry name" value="TRNASYNTHARG"/>
</dbReference>
<comment type="caution">
    <text evidence="12">The sequence shown here is derived from an EMBL/GenBank/DDBJ whole genome shotgun (WGS) entry which is preliminary data.</text>
</comment>
<comment type="catalytic activity">
    <reaction evidence="7 8">
        <text>tRNA(Arg) + L-arginine + ATP = L-arginyl-tRNA(Arg) + AMP + diphosphate</text>
        <dbReference type="Rhea" id="RHEA:20301"/>
        <dbReference type="Rhea" id="RHEA-COMP:9658"/>
        <dbReference type="Rhea" id="RHEA-COMP:9673"/>
        <dbReference type="ChEBI" id="CHEBI:30616"/>
        <dbReference type="ChEBI" id="CHEBI:32682"/>
        <dbReference type="ChEBI" id="CHEBI:33019"/>
        <dbReference type="ChEBI" id="CHEBI:78442"/>
        <dbReference type="ChEBI" id="CHEBI:78513"/>
        <dbReference type="ChEBI" id="CHEBI:456215"/>
        <dbReference type="EC" id="6.1.1.19"/>
    </reaction>
</comment>
<dbReference type="HAMAP" id="MF_00123">
    <property type="entry name" value="Arg_tRNA_synth"/>
    <property type="match status" value="1"/>
</dbReference>
<dbReference type="InterPro" id="IPR008909">
    <property type="entry name" value="DALR_anticod-bd"/>
</dbReference>
<proteinExistence type="inferred from homology"/>
<dbReference type="EMBL" id="LGFU01000002">
    <property type="protein sequence ID" value="KUK47028.1"/>
    <property type="molecule type" value="Genomic_DNA"/>
</dbReference>
<keyword evidence="6 8" id="KW-0030">Aminoacyl-tRNA synthetase</keyword>
<keyword evidence="8" id="KW-0963">Cytoplasm</keyword>
<dbReference type="Proteomes" id="UP000064249">
    <property type="component" value="Unassembled WGS sequence"/>
</dbReference>
<dbReference type="Gene3D" id="3.40.50.620">
    <property type="entry name" value="HUPs"/>
    <property type="match status" value="1"/>
</dbReference>
<dbReference type="Gene3D" id="3.30.1360.70">
    <property type="entry name" value="Arginyl tRNA synthetase N-terminal domain"/>
    <property type="match status" value="1"/>
</dbReference>
<dbReference type="InterPro" id="IPR035684">
    <property type="entry name" value="ArgRS_core"/>
</dbReference>
<keyword evidence="2 8" id="KW-0436">Ligase</keyword>
<evidence type="ECO:0000256" key="4">
    <source>
        <dbReference type="ARBA" id="ARBA00022840"/>
    </source>
</evidence>
<reference evidence="12 13" key="1">
    <citation type="journal article" date="2015" name="MBio">
        <title>Genome-Resolved Metagenomic Analysis Reveals Roles for Candidate Phyla and Other Microbial Community Members in Biogeochemical Transformations in Oil Reservoirs.</title>
        <authorList>
            <person name="Hu P."/>
            <person name="Tom L."/>
            <person name="Singh A."/>
            <person name="Thomas B.C."/>
            <person name="Baker B.J."/>
            <person name="Piceno Y.M."/>
            <person name="Andersen G.L."/>
            <person name="Banfield J.F."/>
        </authorList>
    </citation>
    <scope>NUCLEOTIDE SEQUENCE [LARGE SCALE GENOMIC DNA]</scope>
    <source>
        <strain evidence="12">46_16</strain>
    </source>
</reference>
<evidence type="ECO:0000256" key="2">
    <source>
        <dbReference type="ARBA" id="ARBA00022598"/>
    </source>
</evidence>
<evidence type="ECO:0000259" key="11">
    <source>
        <dbReference type="SMART" id="SM01016"/>
    </source>
</evidence>
<dbReference type="InterPro" id="IPR036695">
    <property type="entry name" value="Arg-tRNA-synth_N_sf"/>
</dbReference>
<dbReference type="GO" id="GO:0005737">
    <property type="term" value="C:cytoplasm"/>
    <property type="evidence" value="ECO:0007669"/>
    <property type="project" value="UniProtKB-SubCell"/>
</dbReference>
<dbReference type="SMART" id="SM00836">
    <property type="entry name" value="DALR_1"/>
    <property type="match status" value="1"/>
</dbReference>
<dbReference type="Pfam" id="PF00750">
    <property type="entry name" value="tRNA-synt_1d"/>
    <property type="match status" value="1"/>
</dbReference>
<dbReference type="PANTHER" id="PTHR11956">
    <property type="entry name" value="ARGINYL-TRNA SYNTHETASE"/>
    <property type="match status" value="1"/>
</dbReference>
<evidence type="ECO:0000256" key="9">
    <source>
        <dbReference type="RuleBase" id="RU363038"/>
    </source>
</evidence>
<dbReference type="PATRIC" id="fig|167964.4.peg.423"/>
<feature type="short sequence motif" description="'HIGH' region" evidence="8">
    <location>
        <begin position="132"/>
        <end position="142"/>
    </location>
</feature>
<keyword evidence="4 8" id="KW-0067">ATP-binding</keyword>
<dbReference type="Pfam" id="PF05746">
    <property type="entry name" value="DALR_1"/>
    <property type="match status" value="1"/>
</dbReference>
<evidence type="ECO:0000256" key="8">
    <source>
        <dbReference type="HAMAP-Rule" id="MF_00123"/>
    </source>
</evidence>
<evidence type="ECO:0000256" key="7">
    <source>
        <dbReference type="ARBA" id="ARBA00049339"/>
    </source>
</evidence>
<dbReference type="InterPro" id="IPR009080">
    <property type="entry name" value="tRNAsynth_Ia_anticodon-bd"/>
</dbReference>
<comment type="similarity">
    <text evidence="1 8 9">Belongs to the class-I aminoacyl-tRNA synthetase family.</text>
</comment>
<dbReference type="CDD" id="cd07956">
    <property type="entry name" value="Anticodon_Ia_Arg"/>
    <property type="match status" value="1"/>
</dbReference>
<dbReference type="EC" id="6.1.1.19" evidence="8"/>
<evidence type="ECO:0000256" key="1">
    <source>
        <dbReference type="ARBA" id="ARBA00005594"/>
    </source>
</evidence>
<dbReference type="InterPro" id="IPR001278">
    <property type="entry name" value="Arg-tRNA-ligase"/>
</dbReference>
<dbReference type="GO" id="GO:0004814">
    <property type="term" value="F:arginine-tRNA ligase activity"/>
    <property type="evidence" value="ECO:0007669"/>
    <property type="project" value="UniProtKB-UniRule"/>
</dbReference>
<dbReference type="PANTHER" id="PTHR11956:SF5">
    <property type="entry name" value="ARGININE--TRNA LIGASE, CYTOPLASMIC"/>
    <property type="match status" value="1"/>
</dbReference>
<accession>A0A101FZ93</accession>
<dbReference type="SMART" id="SM01016">
    <property type="entry name" value="Arg_tRNA_synt_N"/>
    <property type="match status" value="1"/>
</dbReference>
<evidence type="ECO:0000256" key="5">
    <source>
        <dbReference type="ARBA" id="ARBA00022917"/>
    </source>
</evidence>
<organism evidence="12 13">
    <name type="scientific">Anaerolinea thermophila</name>
    <dbReference type="NCBI Taxonomy" id="167964"/>
    <lineage>
        <taxon>Bacteria</taxon>
        <taxon>Bacillati</taxon>
        <taxon>Chloroflexota</taxon>
        <taxon>Anaerolineae</taxon>
        <taxon>Anaerolineales</taxon>
        <taxon>Anaerolineaceae</taxon>
        <taxon>Anaerolinea</taxon>
    </lineage>
</organism>
<evidence type="ECO:0000313" key="12">
    <source>
        <dbReference type="EMBL" id="KUK47028.1"/>
    </source>
</evidence>
<dbReference type="GO" id="GO:0006420">
    <property type="term" value="P:arginyl-tRNA aminoacylation"/>
    <property type="evidence" value="ECO:0007669"/>
    <property type="project" value="UniProtKB-UniRule"/>
</dbReference>
<dbReference type="SUPFAM" id="SSF47323">
    <property type="entry name" value="Anticodon-binding domain of a subclass of class I aminoacyl-tRNA synthetases"/>
    <property type="match status" value="1"/>
</dbReference>
<dbReference type="AlphaFoldDB" id="A0A101FZ93"/>
<dbReference type="SUPFAM" id="SSF55190">
    <property type="entry name" value="Arginyl-tRNA synthetase (ArgRS), N-terminal 'additional' domain"/>
    <property type="match status" value="1"/>
</dbReference>
<name>A0A101FZ93_9CHLR</name>
<sequence length="586" mass="66956">MFDRYKIQIEEQINPILKQEGLENSTLQWSLIPFSGHWGISTSFFQIAAQETRSGKKGNVAHRAAELAEMIASKLDIGTEFEKCEAVKGYLNIYFASKSFSQMVVEKVLEEKQLYGSHPPIDETVMVEFSQPNTHKAFHVGHLRNIVLGASVSNILEFNGNTVIRANYLGDIGLHVITWLWNYENFHEGETPPAENAISWIGELYAEAVKRREESEENEEAIRRYFQAWDNHDPEIIALWKETRQWSLDAFERLYEILGIHFDRLYFESEVEHVGKAFVEELIEKGLAKDERPGGAVIIDLDALLGTKEEYRVLVLLRSDGTSLYATKDIPLAVKKFEEYKLDRSIYVVDVRQSLYLKQIFKVLELLGYEWAKQCQHLAYEIVNLPGNVTLASREGTVVLLEDLIREAEKRAMEIVDKKNPELGLEDKQQIARMIALGSIKYSLLSRDNTKIVTFDWETALDVNGQAAPYIQYAAVRANSILRKVQYQIPSGWSNPSDLEEKEIVLVDLISRFPQEVEKAGRDLKPLVIANYAYDLAKAFNDFYTHCPVLSAKDEVRTFRLRLVAATKQTIINSLGLLGIQVPEIM</sequence>
<dbReference type="NCBIfam" id="TIGR00456">
    <property type="entry name" value="argS"/>
    <property type="match status" value="1"/>
</dbReference>
<evidence type="ECO:0000256" key="6">
    <source>
        <dbReference type="ARBA" id="ARBA00023146"/>
    </source>
</evidence>
<dbReference type="InterPro" id="IPR014729">
    <property type="entry name" value="Rossmann-like_a/b/a_fold"/>
</dbReference>
<feature type="domain" description="DALR anticodon binding" evidence="10">
    <location>
        <begin position="471"/>
        <end position="586"/>
    </location>
</feature>
<comment type="subcellular location">
    <subcellularLocation>
        <location evidence="8">Cytoplasm</location>
    </subcellularLocation>
</comment>
<dbReference type="GO" id="GO:0005524">
    <property type="term" value="F:ATP binding"/>
    <property type="evidence" value="ECO:0007669"/>
    <property type="project" value="UniProtKB-UniRule"/>
</dbReference>
<comment type="subunit">
    <text evidence="8">Monomer.</text>
</comment>
<dbReference type="SUPFAM" id="SSF52374">
    <property type="entry name" value="Nucleotidylyl transferase"/>
    <property type="match status" value="1"/>
</dbReference>